<dbReference type="InterPro" id="IPR036968">
    <property type="entry name" value="Enolpyruvate_Tfrase_sf"/>
</dbReference>
<feature type="domain" description="Enolpyruvate transferase" evidence="10">
    <location>
        <begin position="200"/>
        <end position="453"/>
    </location>
</feature>
<feature type="binding site" evidence="8">
    <location>
        <position position="210"/>
    </location>
    <ligand>
        <name>phosphoenolpyruvate</name>
        <dbReference type="ChEBI" id="CHEBI:58702"/>
    </ligand>
</feature>
<dbReference type="UniPathway" id="UPA00053">
    <property type="reaction ID" value="UER00089"/>
</dbReference>
<protein>
    <recommendedName>
        <fullName evidence="8">3-phosphoshikimate 1-carboxyvinyltransferase</fullName>
        <ecNumber evidence="8">2.5.1.19</ecNumber>
    </recommendedName>
    <alternativeName>
        <fullName evidence="8">5-enolpyruvylshikimate-3-phosphate synthase</fullName>
        <shortName evidence="8">EPSP synthase</shortName>
        <shortName evidence="8">EPSPS</shortName>
    </alternativeName>
</protein>
<comment type="function">
    <text evidence="8">Catalyzes the transfer of the enolpyruvyl moiety of phosphoenolpyruvate (PEP) to the 5-hydroxyl of shikimate-3-phosphate (S3P) to produce enolpyruvyl shikimate-3-phosphate and inorganic phosphate.</text>
</comment>
<keyword evidence="3 8" id="KW-0963">Cytoplasm</keyword>
<dbReference type="InterPro" id="IPR023193">
    <property type="entry name" value="EPSP_synthase_CS"/>
</dbReference>
<dbReference type="PANTHER" id="PTHR21090">
    <property type="entry name" value="AROM/DEHYDROQUINATE SYNTHASE"/>
    <property type="match status" value="1"/>
</dbReference>
<dbReference type="CDD" id="cd01556">
    <property type="entry name" value="EPSP_synthase"/>
    <property type="match status" value="1"/>
</dbReference>
<dbReference type="PROSITE" id="PS00885">
    <property type="entry name" value="EPSP_SYNTHASE_2"/>
    <property type="match status" value="1"/>
</dbReference>
<evidence type="ECO:0000256" key="7">
    <source>
        <dbReference type="ARBA" id="ARBA00044633"/>
    </source>
</evidence>
<feature type="binding site" evidence="8">
    <location>
        <position position="41"/>
    </location>
    <ligand>
        <name>3-phosphoshikimate</name>
        <dbReference type="ChEBI" id="CHEBI:145989"/>
    </ligand>
</feature>
<feature type="binding site" evidence="8">
    <location>
        <position position="377"/>
    </location>
    <ligand>
        <name>3-phosphoshikimate</name>
        <dbReference type="ChEBI" id="CHEBI:145989"/>
    </ligand>
</feature>
<dbReference type="GO" id="GO:0003866">
    <property type="term" value="F:3-phosphoshikimate 1-carboxyvinyltransferase activity"/>
    <property type="evidence" value="ECO:0007669"/>
    <property type="project" value="UniProtKB-UniRule"/>
</dbReference>
<gene>
    <name evidence="8" type="primary">aroA</name>
    <name evidence="11" type="ordered locus">Ksed_18980</name>
</gene>
<evidence type="ECO:0000256" key="4">
    <source>
        <dbReference type="ARBA" id="ARBA00022605"/>
    </source>
</evidence>
<keyword evidence="12" id="KW-1185">Reference proteome</keyword>
<accession>C7NJW7</accession>
<feature type="binding site" evidence="8">
    <location>
        <position position="422"/>
    </location>
    <ligand>
        <name>phosphoenolpyruvate</name>
        <dbReference type="ChEBI" id="CHEBI:58702"/>
    </ligand>
</feature>
<dbReference type="eggNOG" id="COG0128">
    <property type="taxonomic scope" value="Bacteria"/>
</dbReference>
<feature type="binding site" evidence="8">
    <location>
        <position position="40"/>
    </location>
    <ligand>
        <name>3-phosphoshikimate</name>
        <dbReference type="ChEBI" id="CHEBI:145989"/>
    </ligand>
</feature>
<feature type="binding site" evidence="8">
    <location>
        <position position="350"/>
    </location>
    <ligand>
        <name>3-phosphoshikimate</name>
        <dbReference type="ChEBI" id="CHEBI:145989"/>
    </ligand>
</feature>
<dbReference type="GO" id="GO:0005737">
    <property type="term" value="C:cytoplasm"/>
    <property type="evidence" value="ECO:0007669"/>
    <property type="project" value="UniProtKB-SubCell"/>
</dbReference>
<dbReference type="InterPro" id="IPR013792">
    <property type="entry name" value="RNA3'P_cycl/enolpyr_Trfase_a/b"/>
</dbReference>
<feature type="region of interest" description="Disordered" evidence="9">
    <location>
        <begin position="1"/>
        <end position="31"/>
    </location>
</feature>
<dbReference type="AlphaFoldDB" id="C7NJW7"/>
<dbReference type="EMBL" id="CP001686">
    <property type="protein sequence ID" value="ACV06899.1"/>
    <property type="molecule type" value="Genomic_DNA"/>
</dbReference>
<evidence type="ECO:0000259" key="10">
    <source>
        <dbReference type="Pfam" id="PF00275"/>
    </source>
</evidence>
<dbReference type="InterPro" id="IPR006264">
    <property type="entry name" value="EPSP_synthase"/>
</dbReference>
<dbReference type="KEGG" id="kse:Ksed_18980"/>
<dbReference type="Proteomes" id="UP000006666">
    <property type="component" value="Chromosome"/>
</dbReference>
<dbReference type="EC" id="2.5.1.19" evidence="8"/>
<feature type="active site" description="Proton acceptor" evidence="8">
    <location>
        <position position="350"/>
    </location>
</feature>
<evidence type="ECO:0000256" key="8">
    <source>
        <dbReference type="HAMAP-Rule" id="MF_00210"/>
    </source>
</evidence>
<comment type="subunit">
    <text evidence="8">Monomer.</text>
</comment>
<feature type="binding site" evidence="8">
    <location>
        <position position="447"/>
    </location>
    <ligand>
        <name>phosphoenolpyruvate</name>
        <dbReference type="ChEBI" id="CHEBI:58702"/>
    </ligand>
</feature>
<reference evidence="11 12" key="1">
    <citation type="journal article" date="2009" name="Stand. Genomic Sci.">
        <title>Complete genome sequence of Kytococcus sedentarius type strain (541).</title>
        <authorList>
            <person name="Sims D."/>
            <person name="Brettin T."/>
            <person name="Detter J.C."/>
            <person name="Han C."/>
            <person name="Lapidus A."/>
            <person name="Copeland A."/>
            <person name="Glavina Del Rio T."/>
            <person name="Nolan M."/>
            <person name="Chen F."/>
            <person name="Lucas S."/>
            <person name="Tice H."/>
            <person name="Cheng J.F."/>
            <person name="Bruce D."/>
            <person name="Goodwin L."/>
            <person name="Pitluck S."/>
            <person name="Ovchinnikova G."/>
            <person name="Pati A."/>
            <person name="Ivanova N."/>
            <person name="Mavrommatis K."/>
            <person name="Chen A."/>
            <person name="Palaniappan K."/>
            <person name="D'haeseleer P."/>
            <person name="Chain P."/>
            <person name="Bristow J."/>
            <person name="Eisen J.A."/>
            <person name="Markowitz V."/>
            <person name="Hugenholtz P."/>
            <person name="Schneider S."/>
            <person name="Goker M."/>
            <person name="Pukall R."/>
            <person name="Kyrpides N.C."/>
            <person name="Klenk H.P."/>
        </authorList>
    </citation>
    <scope>NUCLEOTIDE SEQUENCE [LARGE SCALE GENOMIC DNA]</scope>
    <source>
        <strain evidence="12">ATCC 14392 / DSM 20547 / JCM 11482 / CCUG 33030 / NBRC 15357 / NCTC 11040 / CCM 314 / 541</strain>
    </source>
</reference>
<dbReference type="InterPro" id="IPR001986">
    <property type="entry name" value="Enolpyruvate_Tfrase_dom"/>
</dbReference>
<feature type="binding site" evidence="8">
    <location>
        <position position="142"/>
    </location>
    <ligand>
        <name>phosphoenolpyruvate</name>
        <dbReference type="ChEBI" id="CHEBI:58702"/>
    </ligand>
</feature>
<dbReference type="PROSITE" id="PS00104">
    <property type="entry name" value="EPSP_SYNTHASE_1"/>
    <property type="match status" value="1"/>
</dbReference>
<dbReference type="HOGENOM" id="CLU_024321_0_0_11"/>
<dbReference type="GO" id="GO:0009423">
    <property type="term" value="P:chorismate biosynthetic process"/>
    <property type="evidence" value="ECO:0007669"/>
    <property type="project" value="UniProtKB-UniRule"/>
</dbReference>
<evidence type="ECO:0000313" key="12">
    <source>
        <dbReference type="Proteomes" id="UP000006666"/>
    </source>
</evidence>
<comment type="caution">
    <text evidence="8">Lacks conserved residue(s) required for the propagation of feature annotation.</text>
</comment>
<feature type="binding site" evidence="8">
    <location>
        <position position="45"/>
    </location>
    <ligand>
        <name>3-phosphoshikimate</name>
        <dbReference type="ChEBI" id="CHEBI:145989"/>
    </ligand>
</feature>
<feature type="binding site" evidence="8">
    <location>
        <position position="208"/>
    </location>
    <ligand>
        <name>3-phosphoshikimate</name>
        <dbReference type="ChEBI" id="CHEBI:145989"/>
    </ligand>
</feature>
<dbReference type="RefSeq" id="WP_015779839.1">
    <property type="nucleotide sequence ID" value="NC_013169.1"/>
</dbReference>
<keyword evidence="5 8" id="KW-0808">Transferase</keyword>
<comment type="pathway">
    <text evidence="1 8">Metabolic intermediate biosynthesis; chorismate biosynthesis; chorismate from D-erythrose 4-phosphate and phosphoenolpyruvate: step 6/7.</text>
</comment>
<dbReference type="GO" id="GO:0009073">
    <property type="term" value="P:aromatic amino acid family biosynthetic process"/>
    <property type="evidence" value="ECO:0007669"/>
    <property type="project" value="UniProtKB-KW"/>
</dbReference>
<dbReference type="STRING" id="478801.Ksed_18980"/>
<name>C7NJW7_KYTSD</name>
<feature type="binding site" evidence="8">
    <location>
        <position position="40"/>
    </location>
    <ligand>
        <name>phosphoenolpyruvate</name>
        <dbReference type="ChEBI" id="CHEBI:58702"/>
    </ligand>
</feature>
<organism evidence="11 12">
    <name type="scientific">Kytococcus sedentarius (strain ATCC 14392 / DSM 20547 / JCM 11482 / CCUG 33030 / NBRC 15357 / NCTC 11040 / CCM 314 / 541)</name>
    <name type="common">Micrococcus sedentarius</name>
    <dbReference type="NCBI Taxonomy" id="478801"/>
    <lineage>
        <taxon>Bacteria</taxon>
        <taxon>Bacillati</taxon>
        <taxon>Actinomycetota</taxon>
        <taxon>Actinomycetes</taxon>
        <taxon>Micrococcales</taxon>
        <taxon>Kytococcaceae</taxon>
        <taxon>Kytococcus</taxon>
    </lineage>
</organism>
<feature type="binding site" evidence="8">
    <location>
        <position position="381"/>
    </location>
    <ligand>
        <name>phosphoenolpyruvate</name>
        <dbReference type="ChEBI" id="CHEBI:58702"/>
    </ligand>
</feature>
<comment type="similarity">
    <text evidence="2 8">Belongs to the EPSP synthase family.</text>
</comment>
<feature type="binding site" evidence="8">
    <location>
        <position position="210"/>
    </location>
    <ligand>
        <name>3-phosphoshikimate</name>
        <dbReference type="ChEBI" id="CHEBI:145989"/>
    </ligand>
</feature>
<evidence type="ECO:0000313" key="11">
    <source>
        <dbReference type="EMBL" id="ACV06899.1"/>
    </source>
</evidence>
<proteinExistence type="inferred from homology"/>
<keyword evidence="4 8" id="KW-0028">Amino-acid biosynthesis</keyword>
<feature type="domain" description="Enolpyruvate transferase" evidence="10">
    <location>
        <begin position="26"/>
        <end position="159"/>
    </location>
</feature>
<dbReference type="GO" id="GO:0008652">
    <property type="term" value="P:amino acid biosynthetic process"/>
    <property type="evidence" value="ECO:0007669"/>
    <property type="project" value="UniProtKB-KW"/>
</dbReference>
<evidence type="ECO:0000256" key="2">
    <source>
        <dbReference type="ARBA" id="ARBA00009948"/>
    </source>
</evidence>
<keyword evidence="6 8" id="KW-0057">Aromatic amino acid biosynthesis</keyword>
<evidence type="ECO:0000256" key="3">
    <source>
        <dbReference type="ARBA" id="ARBA00022490"/>
    </source>
</evidence>
<feature type="binding site" evidence="8">
    <location>
        <position position="236"/>
    </location>
    <ligand>
        <name>3-phosphoshikimate</name>
        <dbReference type="ChEBI" id="CHEBI:145989"/>
    </ligand>
</feature>
<feature type="binding site" evidence="8">
    <location>
        <position position="114"/>
    </location>
    <ligand>
        <name>phosphoenolpyruvate</name>
        <dbReference type="ChEBI" id="CHEBI:58702"/>
    </ligand>
</feature>
<dbReference type="PANTHER" id="PTHR21090:SF5">
    <property type="entry name" value="PENTAFUNCTIONAL AROM POLYPEPTIDE"/>
    <property type="match status" value="1"/>
</dbReference>
<feature type="compositionally biased region" description="Low complexity" evidence="9">
    <location>
        <begin position="18"/>
        <end position="29"/>
    </location>
</feature>
<dbReference type="Pfam" id="PF00275">
    <property type="entry name" value="EPSP_synthase"/>
    <property type="match status" value="2"/>
</dbReference>
<dbReference type="Gene3D" id="3.65.10.10">
    <property type="entry name" value="Enolpyruvate transferase domain"/>
    <property type="match status" value="2"/>
</dbReference>
<evidence type="ECO:0000256" key="9">
    <source>
        <dbReference type="SAM" id="MobiDB-lite"/>
    </source>
</evidence>
<dbReference type="HAMAP" id="MF_00210">
    <property type="entry name" value="EPSP_synth"/>
    <property type="match status" value="1"/>
</dbReference>
<evidence type="ECO:0000256" key="6">
    <source>
        <dbReference type="ARBA" id="ARBA00023141"/>
    </source>
</evidence>
<evidence type="ECO:0000256" key="5">
    <source>
        <dbReference type="ARBA" id="ARBA00022679"/>
    </source>
</evidence>
<comment type="subcellular location">
    <subcellularLocation>
        <location evidence="8">Cytoplasm</location>
    </subcellularLocation>
</comment>
<evidence type="ECO:0000256" key="1">
    <source>
        <dbReference type="ARBA" id="ARBA00004811"/>
    </source>
</evidence>
<dbReference type="FunFam" id="3.65.10.10:FF:000010">
    <property type="entry name" value="3-phosphoshikimate 1-carboxyvinyltransferase"/>
    <property type="match status" value="1"/>
</dbReference>
<feature type="binding site" evidence="8">
    <location>
        <position position="209"/>
    </location>
    <ligand>
        <name>3-phosphoshikimate</name>
        <dbReference type="ChEBI" id="CHEBI:145989"/>
    </ligand>
</feature>
<dbReference type="NCBIfam" id="TIGR01356">
    <property type="entry name" value="aroA"/>
    <property type="match status" value="1"/>
</dbReference>
<dbReference type="SUPFAM" id="SSF55205">
    <property type="entry name" value="EPT/RTPC-like"/>
    <property type="match status" value="1"/>
</dbReference>
<dbReference type="PIRSF" id="PIRSF000505">
    <property type="entry name" value="EPSPS"/>
    <property type="match status" value="1"/>
</dbReference>
<comment type="catalytic activity">
    <reaction evidence="7">
        <text>3-phosphoshikimate + phosphoenolpyruvate = 5-O-(1-carboxyvinyl)-3-phosphoshikimate + phosphate</text>
        <dbReference type="Rhea" id="RHEA:21256"/>
        <dbReference type="ChEBI" id="CHEBI:43474"/>
        <dbReference type="ChEBI" id="CHEBI:57701"/>
        <dbReference type="ChEBI" id="CHEBI:58702"/>
        <dbReference type="ChEBI" id="CHEBI:145989"/>
        <dbReference type="EC" id="2.5.1.19"/>
    </reaction>
    <physiologicalReaction direction="left-to-right" evidence="7">
        <dbReference type="Rhea" id="RHEA:21257"/>
    </physiologicalReaction>
</comment>
<sequence length="476" mass="49226">MSSNPTGREDHTGGSSRPAAYPAPTATGPLDATVHVPGSKSWTNRWLALAALASGPSTLHSPLDARDTRLMAGALRAFGHDVRIDAGSTGAAWRVTPAHRWHAPAEPIDCGLAGTVLRFLVPLASLAHGPVTFTGDERLGHRPLEPLLDAVRSLGLTVSTGLHGHAGRTADRADSTATGAGVLPLLMAGALHPSDPDDATVEVDASASSQFVSALLLAGCTVHSGLTVRATGTVPSRPHIDMTCHALQQVGVVAEQRDETSWWVEGKRPDPFEVTVEPDLSSAAVFAAAAAVAGGTVTLPGWPRSTTQAGDTIRDLLTRMGAHCELTDAGLRVTGGELHGIEADLSAAGELTPVVAATAALADSPSRLTGIGHLRGHETDRLAALATEINALGGEVRELPDGLEITPRPLHRGSFATYHDHRLAMAGALLGLRVPGIEVQDIDTTAKTVPGFDRLWESMLGMSAGQGSEPMLGGDA</sequence>